<dbReference type="GO" id="GO:0006310">
    <property type="term" value="P:DNA recombination"/>
    <property type="evidence" value="ECO:0007669"/>
    <property type="project" value="UniProtKB-KW"/>
</dbReference>
<dbReference type="AlphaFoldDB" id="A0A6N4QJK9"/>
<protein>
    <submittedName>
        <fullName evidence="8">Site-specific recombinase</fullName>
    </submittedName>
</protein>
<evidence type="ECO:0000256" key="5">
    <source>
        <dbReference type="PROSITE-ProRule" id="PRU01248"/>
    </source>
</evidence>
<dbReference type="InterPro" id="IPR002104">
    <property type="entry name" value="Integrase_catalytic"/>
</dbReference>
<sequence length="345" mass="40328">MTFILEKRGRFLFVRHSYDPEAYAFVRGIPKVKWDPVKKHWVLPFSDELLEKFQGFKNSKVSLKGELALRDWIKDLKMRNSSRRTIQSYYSNALSFLRWIGKEPKDVQKKDVHSFLEFSFLQKKLSPATITARIQALNSLFGAYLGKPWFRDLPRPKRERRLPDILSIFEVSNILEATRNPKHKLLLSFCYASGLRVSELVKLRPEDIDDKRRTLKVRQGKGKKDRFTMLSHACAVLWKEFRAKFPYEDWVFPGQDPSKHLHIRSAERIFEIAKEKAGVKKEVSIHSLRHAFATHLLEAGTNIKHIQFLLGHKSVKTTEIYTRVSQIRLTEVASPLDLWSLKPEG</sequence>
<evidence type="ECO:0000313" key="8">
    <source>
        <dbReference type="EMBL" id="TGL88056.1"/>
    </source>
</evidence>
<feature type="domain" description="Tyr recombinase" evidence="6">
    <location>
        <begin position="161"/>
        <end position="334"/>
    </location>
</feature>
<evidence type="ECO:0000313" key="9">
    <source>
        <dbReference type="Proteomes" id="UP000297613"/>
    </source>
</evidence>
<dbReference type="EMBL" id="RQGM01000012">
    <property type="protein sequence ID" value="TGL88056.1"/>
    <property type="molecule type" value="Genomic_DNA"/>
</dbReference>
<gene>
    <name evidence="8" type="ORF">EHQ83_03640</name>
</gene>
<dbReference type="PANTHER" id="PTHR30349">
    <property type="entry name" value="PHAGE INTEGRASE-RELATED"/>
    <property type="match status" value="1"/>
</dbReference>
<organism evidence="8 9">
    <name type="scientific">Leptospira yasudae</name>
    <dbReference type="NCBI Taxonomy" id="2202201"/>
    <lineage>
        <taxon>Bacteria</taxon>
        <taxon>Pseudomonadati</taxon>
        <taxon>Spirochaetota</taxon>
        <taxon>Spirochaetia</taxon>
        <taxon>Leptospirales</taxon>
        <taxon>Leptospiraceae</taxon>
        <taxon>Leptospira</taxon>
    </lineage>
</organism>
<evidence type="ECO:0000256" key="1">
    <source>
        <dbReference type="ARBA" id="ARBA00008857"/>
    </source>
</evidence>
<dbReference type="InterPro" id="IPR013762">
    <property type="entry name" value="Integrase-like_cat_sf"/>
</dbReference>
<proteinExistence type="inferred from homology"/>
<dbReference type="InterPro" id="IPR011010">
    <property type="entry name" value="DNA_brk_join_enz"/>
</dbReference>
<comment type="similarity">
    <text evidence="1">Belongs to the 'phage' integrase family.</text>
</comment>
<dbReference type="PROSITE" id="PS51898">
    <property type="entry name" value="TYR_RECOMBINASE"/>
    <property type="match status" value="1"/>
</dbReference>
<dbReference type="SUPFAM" id="SSF56349">
    <property type="entry name" value="DNA breaking-rejoining enzymes"/>
    <property type="match status" value="1"/>
</dbReference>
<dbReference type="Gene3D" id="1.10.443.10">
    <property type="entry name" value="Intergrase catalytic core"/>
    <property type="match status" value="1"/>
</dbReference>
<dbReference type="InterPro" id="IPR010998">
    <property type="entry name" value="Integrase_recombinase_N"/>
</dbReference>
<dbReference type="Pfam" id="PF13495">
    <property type="entry name" value="Phage_int_SAM_4"/>
    <property type="match status" value="1"/>
</dbReference>
<feature type="domain" description="Core-binding (CB)" evidence="7">
    <location>
        <begin position="63"/>
        <end position="145"/>
    </location>
</feature>
<accession>A0A6N4QJK9</accession>
<dbReference type="GO" id="GO:0003677">
    <property type="term" value="F:DNA binding"/>
    <property type="evidence" value="ECO:0007669"/>
    <property type="project" value="UniProtKB-UniRule"/>
</dbReference>
<dbReference type="PROSITE" id="PS51900">
    <property type="entry name" value="CB"/>
    <property type="match status" value="1"/>
</dbReference>
<dbReference type="PANTHER" id="PTHR30349:SF64">
    <property type="entry name" value="PROPHAGE INTEGRASE INTD-RELATED"/>
    <property type="match status" value="1"/>
</dbReference>
<dbReference type="Pfam" id="PF00589">
    <property type="entry name" value="Phage_integrase"/>
    <property type="match status" value="1"/>
</dbReference>
<comment type="caution">
    <text evidence="8">The sequence shown here is derived from an EMBL/GenBank/DDBJ whole genome shotgun (WGS) entry which is preliminary data.</text>
</comment>
<keyword evidence="2" id="KW-0229">DNA integration</keyword>
<evidence type="ECO:0000259" key="7">
    <source>
        <dbReference type="PROSITE" id="PS51900"/>
    </source>
</evidence>
<name>A0A6N4QJK9_9LEPT</name>
<reference evidence="8 9" key="1">
    <citation type="journal article" date="2019" name="PLoS Negl. Trop. Dis.">
        <title>Revisiting the worldwide diversity of Leptospira species in the environment.</title>
        <authorList>
            <person name="Vincent A.T."/>
            <person name="Schiettekatte O."/>
            <person name="Bourhy P."/>
            <person name="Veyrier F.J."/>
            <person name="Picardeau M."/>
        </authorList>
    </citation>
    <scope>NUCLEOTIDE SEQUENCE [LARGE SCALE GENOMIC DNA]</scope>
    <source>
        <strain evidence="8 9">201702445</strain>
    </source>
</reference>
<dbReference type="InterPro" id="IPR050090">
    <property type="entry name" value="Tyrosine_recombinase_XerCD"/>
</dbReference>
<dbReference type="Gene3D" id="1.10.150.130">
    <property type="match status" value="1"/>
</dbReference>
<evidence type="ECO:0000256" key="4">
    <source>
        <dbReference type="ARBA" id="ARBA00023172"/>
    </source>
</evidence>
<dbReference type="InterPro" id="IPR044068">
    <property type="entry name" value="CB"/>
</dbReference>
<dbReference type="GO" id="GO:0015074">
    <property type="term" value="P:DNA integration"/>
    <property type="evidence" value="ECO:0007669"/>
    <property type="project" value="UniProtKB-KW"/>
</dbReference>
<keyword evidence="3 5" id="KW-0238">DNA-binding</keyword>
<dbReference type="Proteomes" id="UP000297613">
    <property type="component" value="Unassembled WGS sequence"/>
</dbReference>
<evidence type="ECO:0000259" key="6">
    <source>
        <dbReference type="PROSITE" id="PS51898"/>
    </source>
</evidence>
<keyword evidence="4" id="KW-0233">DNA recombination</keyword>
<dbReference type="InterPro" id="IPR004107">
    <property type="entry name" value="Integrase_SAM-like_N"/>
</dbReference>
<evidence type="ECO:0000256" key="2">
    <source>
        <dbReference type="ARBA" id="ARBA00022908"/>
    </source>
</evidence>
<evidence type="ECO:0000256" key="3">
    <source>
        <dbReference type="ARBA" id="ARBA00023125"/>
    </source>
</evidence>